<accession>A0A4U8WCX6</accession>
<dbReference type="EMBL" id="LR215974">
    <property type="protein sequence ID" value="VFB03983.1"/>
    <property type="molecule type" value="Genomic_DNA"/>
</dbReference>
<reference evidence="1 2" key="1">
    <citation type="submission" date="2019-02" db="EMBL/GenBank/DDBJ databases">
        <authorList>
            <consortium name="Pathogen Informatics"/>
        </authorList>
    </citation>
    <scope>NUCLEOTIDE SEQUENCE [LARGE SCALE GENOMIC DNA]</scope>
    <source>
        <strain evidence="1 2">3012STDY6944375</strain>
    </source>
</reference>
<organism evidence="1 2">
    <name type="scientific">Chryseobacterium taihuense</name>
    <dbReference type="NCBI Taxonomy" id="1141221"/>
    <lineage>
        <taxon>Bacteria</taxon>
        <taxon>Pseudomonadati</taxon>
        <taxon>Bacteroidota</taxon>
        <taxon>Flavobacteriia</taxon>
        <taxon>Flavobacteriales</taxon>
        <taxon>Weeksellaceae</taxon>
        <taxon>Chryseobacterium group</taxon>
        <taxon>Chryseobacterium</taxon>
    </lineage>
</organism>
<dbReference type="AlphaFoldDB" id="A0A4U8WCX6"/>
<sequence>MAENEELNFDFDPDNIPDTNTFWNGLDAYWHANRQFPQGTDQKLSKKADLIDGKIPSSQLPSYVDDVLEFNSFGDLPNPGEQGKIYVTTDKNSILRWNGTEYIQLNSEIDGEIVVQSVPNSMGTVLTYNPTTKKVSTRTNAEIISDMSLMTTNTVQHATNRKFFDTYGTDWGDNSLLVYAIAPLNPAMTFYKEGESVGQIQYNLFNFNFINHDGSGYNSITASAFKKAGYNDGFILLAGGGHVPISEFVINSDLTNQLTNYHKRDIGAGNNSSDIRTNQTWFDYNWAGTGELGSVINYSGLGGQYSTEVFGSYNNPDKVAIRTRQGDINAWNEPRWLWHDKNFNPATKADVSQLANYLPLSGGTLSGGGRIDQFGNIVVQQNNNGGNATGIYWESIDNSQFIGGIGAYTENGIFGNHYLGWGASPSSNSTSLAVGENIFTYKNNQIWHEGNLIPHKQRQTLLTSDTNNIEANSSGALYYNNLANSPYPSSQDIVGSISNFGGKTYGYDLANVRLGGNRLYFRDYYGNNPSAWNEIYHTGNFNPDTKADVSQLLNYWEKKDIAGIYWALDSNRDLGVLNGQQAQRLLTGGLLVSNAYSDAQFIPTNGIYSRGNISTLNYGSAIDWAIAATWTQTQGATMTWVSQNFINQSSLNTQLSNYATLNGVQTFTNTNTFLQSPIIPNATLGNHAVNLNQADGRYVNMLYDQNIGGIKNFTGAYTQWVLNGDSNNAIAFVQSLPGAVALGSLNNNDVGIYRNVALKLNFKENEAEFTDNVKIPNGILASHAVNLSQLNSAIGSHTHTFASLTSKPTTLSGYGITDAIPTSHPVNGVNTTQINSWDSAFSWGNHAVAGYATSDFVDESIAQITAEFINPDYPISTSCKVNTVIITEEFTQEYVTLEDELFPERQITITNLSPNNIGVIREDKKIDTISPGETTEYYITSEKRLVKKGTYKGAVFLS</sequence>
<protein>
    <submittedName>
        <fullName evidence="1">Uncharacterized protein</fullName>
    </submittedName>
</protein>
<gene>
    <name evidence="1" type="ORF">NCTC12078_02006</name>
</gene>
<name>A0A4U8WCX6_9FLAO</name>
<evidence type="ECO:0000313" key="2">
    <source>
        <dbReference type="Proteomes" id="UP000290013"/>
    </source>
</evidence>
<dbReference type="RefSeq" id="WP_130914386.1">
    <property type="nucleotide sequence ID" value="NZ_LR215974.1"/>
</dbReference>
<dbReference type="KEGG" id="ctai:NCTC12078_02006"/>
<evidence type="ECO:0000313" key="1">
    <source>
        <dbReference type="EMBL" id="VFB03983.1"/>
    </source>
</evidence>
<proteinExistence type="predicted"/>
<dbReference type="Proteomes" id="UP000290013">
    <property type="component" value="Chromosome"/>
</dbReference>